<proteinExistence type="predicted"/>
<reference key="1">
    <citation type="submission" date="2010-11" db="EMBL/GenBank/DDBJ databases">
        <title>The complete genome of Leadbetterella byssophila DSM 17132.</title>
        <authorList>
            <consortium name="US DOE Joint Genome Institute (JGI-PGF)"/>
            <person name="Lucas S."/>
            <person name="Copeland A."/>
            <person name="Lapidus A."/>
            <person name="Glavina del Rio T."/>
            <person name="Dalin E."/>
            <person name="Tice H."/>
            <person name="Bruce D."/>
            <person name="Goodwin L."/>
            <person name="Pitluck S."/>
            <person name="Kyrpides N."/>
            <person name="Mavromatis K."/>
            <person name="Ivanova N."/>
            <person name="Teshima H."/>
            <person name="Brettin T."/>
            <person name="Detter J.C."/>
            <person name="Han C."/>
            <person name="Tapia R."/>
            <person name="Land M."/>
            <person name="Hauser L."/>
            <person name="Markowitz V."/>
            <person name="Cheng J.-F."/>
            <person name="Hugenholtz P."/>
            <person name="Woyke T."/>
            <person name="Wu D."/>
            <person name="Tindall B."/>
            <person name="Pomrenke H.G."/>
            <person name="Brambilla E."/>
            <person name="Klenk H.-P."/>
            <person name="Eisen J.A."/>
        </authorList>
    </citation>
    <scope>NUCLEOTIDE SEQUENCE [LARGE SCALE GENOMIC DNA]</scope>
    <source>
        <strain>DSM 17132</strain>
    </source>
</reference>
<accession>E4RV52</accession>
<dbReference type="AlphaFoldDB" id="E4RV52"/>
<dbReference type="HOGENOM" id="CLU_078769_1_0_10"/>
<keyword evidence="2" id="KW-0223">Dioxygenase</keyword>
<organism evidence="5 6">
    <name type="scientific">Leadbetterella byssophila (strain DSM 17132 / JCM 16389 / KACC 11308 / NBRC 106382 / 4M15)</name>
    <dbReference type="NCBI Taxonomy" id="649349"/>
    <lineage>
        <taxon>Bacteria</taxon>
        <taxon>Pseudomonadati</taxon>
        <taxon>Bacteroidota</taxon>
        <taxon>Cytophagia</taxon>
        <taxon>Cytophagales</taxon>
        <taxon>Leadbetterellaceae</taxon>
        <taxon>Leadbetterella</taxon>
    </lineage>
</organism>
<dbReference type="InterPro" id="IPR051842">
    <property type="entry name" value="uS12_prolyl_hydroxylase"/>
</dbReference>
<comment type="cofactor">
    <cofactor evidence="1">
        <name>L-ascorbate</name>
        <dbReference type="ChEBI" id="CHEBI:38290"/>
    </cofactor>
</comment>
<dbReference type="GO" id="GO:0005506">
    <property type="term" value="F:iron ion binding"/>
    <property type="evidence" value="ECO:0007669"/>
    <property type="project" value="InterPro"/>
</dbReference>
<dbReference type="SMART" id="SM00702">
    <property type="entry name" value="P4Hc"/>
    <property type="match status" value="1"/>
</dbReference>
<evidence type="ECO:0000256" key="2">
    <source>
        <dbReference type="ARBA" id="ARBA00022964"/>
    </source>
</evidence>
<evidence type="ECO:0000256" key="3">
    <source>
        <dbReference type="ARBA" id="ARBA00023002"/>
    </source>
</evidence>
<dbReference type="GO" id="GO:0051213">
    <property type="term" value="F:dioxygenase activity"/>
    <property type="evidence" value="ECO:0007669"/>
    <property type="project" value="UniProtKB-KW"/>
</dbReference>
<name>E4RV52_LEAB4</name>
<dbReference type="Pfam" id="PF13640">
    <property type="entry name" value="2OG-FeII_Oxy_3"/>
    <property type="match status" value="1"/>
</dbReference>
<evidence type="ECO:0000313" key="6">
    <source>
        <dbReference type="Proteomes" id="UP000007435"/>
    </source>
</evidence>
<evidence type="ECO:0000313" key="5">
    <source>
        <dbReference type="EMBL" id="ADQ18790.1"/>
    </source>
</evidence>
<feature type="domain" description="Prolyl 4-hydroxylase alpha subunit" evidence="4">
    <location>
        <begin position="27"/>
        <end position="216"/>
    </location>
</feature>
<reference evidence="5 6" key="2">
    <citation type="journal article" date="2011" name="Stand. Genomic Sci.">
        <title>Complete genome sequence of Leadbetterella byssophila type strain (4M15).</title>
        <authorList>
            <person name="Abt B."/>
            <person name="Teshima H."/>
            <person name="Lucas S."/>
            <person name="Lapidus A."/>
            <person name="Del Rio T.G."/>
            <person name="Nolan M."/>
            <person name="Tice H."/>
            <person name="Cheng J.F."/>
            <person name="Pitluck S."/>
            <person name="Liolios K."/>
            <person name="Pagani I."/>
            <person name="Ivanova N."/>
            <person name="Mavromatis K."/>
            <person name="Pati A."/>
            <person name="Tapia R."/>
            <person name="Han C."/>
            <person name="Goodwin L."/>
            <person name="Chen A."/>
            <person name="Palaniappan K."/>
            <person name="Land M."/>
            <person name="Hauser L."/>
            <person name="Chang Y.J."/>
            <person name="Jeffries C.D."/>
            <person name="Rohde M."/>
            <person name="Goker M."/>
            <person name="Tindall B.J."/>
            <person name="Detter J.C."/>
            <person name="Woyke T."/>
            <person name="Bristow J."/>
            <person name="Eisen J.A."/>
            <person name="Markowitz V."/>
            <person name="Hugenholtz P."/>
            <person name="Klenk H.P."/>
            <person name="Kyrpides N.C."/>
        </authorList>
    </citation>
    <scope>NUCLEOTIDE SEQUENCE [LARGE SCALE GENOMIC DNA]</scope>
    <source>
        <strain evidence="6">DSM 17132 / JCM 16389 / KACC 11308 / NBRC 106382 / 4M15</strain>
    </source>
</reference>
<dbReference type="eggNOG" id="COG3751">
    <property type="taxonomic scope" value="Bacteria"/>
</dbReference>
<keyword evidence="3" id="KW-0560">Oxidoreductase</keyword>
<dbReference type="InterPro" id="IPR044862">
    <property type="entry name" value="Pro_4_hyd_alph_FE2OG_OXY"/>
</dbReference>
<dbReference type="OrthoDB" id="9783171at2"/>
<sequence>MKLYFNTAELQALAKSKAKEYKTAKPFPHISIDNFMDPEPLERVLADFPSPDVKIWKEYENYFEGKLEAQGEEKVSDFTSQLLYQFNSAPFIYFLETLTGIPNLMPDPYFVGGGLHQLKPGGKLGVHADFNMHGKLPHLSRRINAILYLNKDWKPEYNGDLELWDTDMTKCEVKIAPLFNRLVVFDVTDFNYHGVPEIISCPEGMTRKSIGLFYFTVGRPEGEVIPGKKSTLFKARPGEEVPEGTHFTRDNYDGVKVKKNFNWFIGQILPPFVTNLLKK</sequence>
<dbReference type="PANTHER" id="PTHR12117:SF0">
    <property type="entry name" value="PROLYL 3-HYDROXYLASE OGFOD1"/>
    <property type="match status" value="1"/>
</dbReference>
<dbReference type="EMBL" id="CP002305">
    <property type="protein sequence ID" value="ADQ18790.1"/>
    <property type="molecule type" value="Genomic_DNA"/>
</dbReference>
<evidence type="ECO:0000256" key="1">
    <source>
        <dbReference type="ARBA" id="ARBA00001961"/>
    </source>
</evidence>
<keyword evidence="6" id="KW-1185">Reference proteome</keyword>
<dbReference type="GO" id="GO:0031418">
    <property type="term" value="F:L-ascorbic acid binding"/>
    <property type="evidence" value="ECO:0007669"/>
    <property type="project" value="InterPro"/>
</dbReference>
<dbReference type="PANTHER" id="PTHR12117">
    <property type="entry name" value="HISTONE ACETYLTRANSFERASE COMPLEX"/>
    <property type="match status" value="1"/>
</dbReference>
<dbReference type="Gene3D" id="2.60.120.620">
    <property type="entry name" value="q2cbj1_9rhob like domain"/>
    <property type="match status" value="1"/>
</dbReference>
<dbReference type="Proteomes" id="UP000007435">
    <property type="component" value="Chromosome"/>
</dbReference>
<evidence type="ECO:0000259" key="4">
    <source>
        <dbReference type="SMART" id="SM00702"/>
    </source>
</evidence>
<dbReference type="InterPro" id="IPR006620">
    <property type="entry name" value="Pro_4_hyd_alph"/>
</dbReference>
<dbReference type="RefSeq" id="WP_013409818.1">
    <property type="nucleotide sequence ID" value="NC_014655.1"/>
</dbReference>
<gene>
    <name evidence="5" type="ordered locus">Lbys_3129</name>
</gene>
<protein>
    <submittedName>
        <fullName evidence="5">Prolyl 4-hydroxylase alpha subunit</fullName>
    </submittedName>
</protein>
<dbReference type="KEGG" id="lby:Lbys_3129"/>
<dbReference type="GO" id="GO:0016705">
    <property type="term" value="F:oxidoreductase activity, acting on paired donors, with incorporation or reduction of molecular oxygen"/>
    <property type="evidence" value="ECO:0007669"/>
    <property type="project" value="InterPro"/>
</dbReference>
<dbReference type="STRING" id="649349.Lbys_3129"/>